<dbReference type="OrthoDB" id="498590at2759"/>
<dbReference type="GeneID" id="6507662"/>
<dbReference type="Pfam" id="PF08514">
    <property type="entry name" value="STAG"/>
    <property type="match status" value="1"/>
</dbReference>
<feature type="domain" description="SCD" evidence="2">
    <location>
        <begin position="259"/>
        <end position="344"/>
    </location>
</feature>
<name>B3M8G9_DROAN</name>
<proteinExistence type="inferred from homology"/>
<dbReference type="Pfam" id="PF21581">
    <property type="entry name" value="SCD"/>
    <property type="match status" value="1"/>
</dbReference>
<sequence length="1013" mass="116618">MKICHFLLKVWQLCRTVTLQIGLLASRDFFLVLFQKNISRKMSDSTSDMEMRDFVEEAMEENRLLQCDEDFNENADDQPMEPEQKGEEKSLLQLVLDKSNNHDDLACLWVNEYMLDSTAALISFIQLVVEASGSHYLIPKDTNMPFAYRDIVIAATVQFRNVSMYYPMIMKTAASFVKNVGGFVQSLLKTADGTPIFFDHIFLKEVTGFVMTCSESKVRPFRHTSTMIGLKMLTTLQDLSTLNSGLLQSLWTSMYQVIFVDRCMDVVDDIRLLCLTELGLWLEKYPDCYLQPDRVRYLFEGLQDSSSKVRECCLHNISKLSRNEVLRPVCLNLGKELKRFLLNICVQRENELGESALNILSDFYSSSSEFLTEEECRLLEQLMFAANRGLAQAAALFSNERRKGRTNCQNLRSILQFFNEDGQYEHTAYLVDALFGTSELIVDWRLMVEMLLEEQSPKLSRKESSTLIEILSRGVKQAITGEIPPGRYTKNLVRRPIAGSIKLATEILGPVLSKLIEKYCADSENVKNLLELPQLLDLQSLSKSQSVQLLEQIKDIMFTRTDNSVLRMGARTLVYVNLVEASIISEILNNAVTNYKIAFRTWQESYGTTNYCSPGSSSSSSSSTKSQKMRKNRLLVTLRLVSALYGQFDLSGYHLTESVLASLKRVVRERDRPQRDDLPFEARALYMEVCYFSLSWDLKRVRKHEEDDLYVVELCAALKKHFEDFLFVTRDLIKDKRNIYLASDTYTYLCDLFVLFGEQLRLSANANIRDLTYKPTLEDIKLVENFMMSYIFHDSPLEIVKECNFDELQNKRRVLSSYCKLVAFSVVPSMRASIIFQHYDKFFDAFGDIMRAAMERAVDINCVNYGMTVLHSLLLVYKRIMANYLDDSERVAHSDEFTHLISLAKRLAQTFNPNLVENRRGVLTLHRAGIMYVLESVPCDPTAAPKHLIFLRVIQEFVPQILVQDKPNIQKFLERIEEPSLPSCRKEVWLPLEGYRFALNTKVIARKTDSMDF</sequence>
<dbReference type="InterPro" id="IPR016024">
    <property type="entry name" value="ARM-type_fold"/>
</dbReference>
<dbReference type="GO" id="GO:0005730">
    <property type="term" value="C:nucleolus"/>
    <property type="evidence" value="ECO:0007669"/>
    <property type="project" value="EnsemblMetazoa"/>
</dbReference>
<dbReference type="eggNOG" id="KOG2011">
    <property type="taxonomic scope" value="Eukaryota"/>
</dbReference>
<dbReference type="GO" id="GO:0000794">
    <property type="term" value="C:condensed nuclear chromosome"/>
    <property type="evidence" value="ECO:0007669"/>
    <property type="project" value="EnsemblMetazoa"/>
</dbReference>
<dbReference type="PANTHER" id="PTHR11199:SF0">
    <property type="entry name" value="LD34181P-RELATED"/>
    <property type="match status" value="1"/>
</dbReference>
<evidence type="ECO:0000313" key="4">
    <source>
        <dbReference type="Proteomes" id="UP000007801"/>
    </source>
</evidence>
<dbReference type="InterPro" id="IPR056396">
    <property type="entry name" value="HEAT_SCC3-SA"/>
</dbReference>
<protein>
    <recommendedName>
        <fullName evidence="2">SCD domain-containing protein</fullName>
    </recommendedName>
</protein>
<dbReference type="STRING" id="7217.B3M8G9"/>
<dbReference type="SUPFAM" id="SSF48371">
    <property type="entry name" value="ARM repeat"/>
    <property type="match status" value="1"/>
</dbReference>
<keyword evidence="4" id="KW-1185">Reference proteome</keyword>
<dbReference type="Pfam" id="PF24571">
    <property type="entry name" value="HEAT_SCC3-SA"/>
    <property type="match status" value="1"/>
</dbReference>
<dbReference type="AlphaFoldDB" id="B3M8G9"/>
<dbReference type="Proteomes" id="UP000007801">
    <property type="component" value="Unassembled WGS sequence"/>
</dbReference>
<organism evidence="3 4">
    <name type="scientific">Drosophila ananassae</name>
    <name type="common">Fruit fly</name>
    <dbReference type="NCBI Taxonomy" id="7217"/>
    <lineage>
        <taxon>Eukaryota</taxon>
        <taxon>Metazoa</taxon>
        <taxon>Ecdysozoa</taxon>
        <taxon>Arthropoda</taxon>
        <taxon>Hexapoda</taxon>
        <taxon>Insecta</taxon>
        <taxon>Pterygota</taxon>
        <taxon>Neoptera</taxon>
        <taxon>Endopterygota</taxon>
        <taxon>Diptera</taxon>
        <taxon>Brachycera</taxon>
        <taxon>Muscomorpha</taxon>
        <taxon>Ephydroidea</taxon>
        <taxon>Drosophilidae</taxon>
        <taxon>Drosophila</taxon>
        <taxon>Sophophora</taxon>
    </lineage>
</organism>
<reference evidence="3 4" key="1">
    <citation type="journal article" date="2007" name="Nature">
        <title>Evolution of genes and genomes on the Drosophila phylogeny.</title>
        <authorList>
            <consortium name="Drosophila 12 Genomes Consortium"/>
            <person name="Clark A.G."/>
            <person name="Eisen M.B."/>
            <person name="Smith D.R."/>
            <person name="Bergman C.M."/>
            <person name="Oliver B."/>
            <person name="Markow T.A."/>
            <person name="Kaufman T.C."/>
            <person name="Kellis M."/>
            <person name="Gelbart W."/>
            <person name="Iyer V.N."/>
            <person name="Pollard D.A."/>
            <person name="Sackton T.B."/>
            <person name="Larracuente A.M."/>
            <person name="Singh N.D."/>
            <person name="Abad J.P."/>
            <person name="Abt D.N."/>
            <person name="Adryan B."/>
            <person name="Aguade M."/>
            <person name="Akashi H."/>
            <person name="Anderson W.W."/>
            <person name="Aquadro C.F."/>
            <person name="Ardell D.H."/>
            <person name="Arguello R."/>
            <person name="Artieri C.G."/>
            <person name="Barbash D.A."/>
            <person name="Barker D."/>
            <person name="Barsanti P."/>
            <person name="Batterham P."/>
            <person name="Batzoglou S."/>
            <person name="Begun D."/>
            <person name="Bhutkar A."/>
            <person name="Blanco E."/>
            <person name="Bosak S.A."/>
            <person name="Bradley R.K."/>
            <person name="Brand A.D."/>
            <person name="Brent M.R."/>
            <person name="Brooks A.N."/>
            <person name="Brown R.H."/>
            <person name="Butlin R.K."/>
            <person name="Caggese C."/>
            <person name="Calvi B.R."/>
            <person name="Bernardo de Carvalho A."/>
            <person name="Caspi A."/>
            <person name="Castrezana S."/>
            <person name="Celniker S.E."/>
            <person name="Chang J.L."/>
            <person name="Chapple C."/>
            <person name="Chatterji S."/>
            <person name="Chinwalla A."/>
            <person name="Civetta A."/>
            <person name="Clifton S.W."/>
            <person name="Comeron J.M."/>
            <person name="Costello J.C."/>
            <person name="Coyne J.A."/>
            <person name="Daub J."/>
            <person name="David R.G."/>
            <person name="Delcher A.L."/>
            <person name="Delehaunty K."/>
            <person name="Do C.B."/>
            <person name="Ebling H."/>
            <person name="Edwards K."/>
            <person name="Eickbush T."/>
            <person name="Evans J.D."/>
            <person name="Filipski A."/>
            <person name="Findeiss S."/>
            <person name="Freyhult E."/>
            <person name="Fulton L."/>
            <person name="Fulton R."/>
            <person name="Garcia A.C."/>
            <person name="Gardiner A."/>
            <person name="Garfield D.A."/>
            <person name="Garvin B.E."/>
            <person name="Gibson G."/>
            <person name="Gilbert D."/>
            <person name="Gnerre S."/>
            <person name="Godfrey J."/>
            <person name="Good R."/>
            <person name="Gotea V."/>
            <person name="Gravely B."/>
            <person name="Greenberg A.J."/>
            <person name="Griffiths-Jones S."/>
            <person name="Gross S."/>
            <person name="Guigo R."/>
            <person name="Gustafson E.A."/>
            <person name="Haerty W."/>
            <person name="Hahn M.W."/>
            <person name="Halligan D.L."/>
            <person name="Halpern A.L."/>
            <person name="Halter G.M."/>
            <person name="Han M.V."/>
            <person name="Heger A."/>
            <person name="Hillier L."/>
            <person name="Hinrichs A.S."/>
            <person name="Holmes I."/>
            <person name="Hoskins R.A."/>
            <person name="Hubisz M.J."/>
            <person name="Hultmark D."/>
            <person name="Huntley M.A."/>
            <person name="Jaffe D.B."/>
            <person name="Jagadeeshan S."/>
            <person name="Jeck W.R."/>
            <person name="Johnson J."/>
            <person name="Jones C.D."/>
            <person name="Jordan W.C."/>
            <person name="Karpen G.H."/>
            <person name="Kataoka E."/>
            <person name="Keightley P.D."/>
            <person name="Kheradpour P."/>
            <person name="Kirkness E.F."/>
            <person name="Koerich L.B."/>
            <person name="Kristiansen K."/>
            <person name="Kudrna D."/>
            <person name="Kulathinal R.J."/>
            <person name="Kumar S."/>
            <person name="Kwok R."/>
            <person name="Lander E."/>
            <person name="Langley C.H."/>
            <person name="Lapoint R."/>
            <person name="Lazzaro B.P."/>
            <person name="Lee S.J."/>
            <person name="Levesque L."/>
            <person name="Li R."/>
            <person name="Lin C.F."/>
            <person name="Lin M.F."/>
            <person name="Lindblad-Toh K."/>
            <person name="Llopart A."/>
            <person name="Long M."/>
            <person name="Low L."/>
            <person name="Lozovsky E."/>
            <person name="Lu J."/>
            <person name="Luo M."/>
            <person name="Machado C.A."/>
            <person name="Makalowski W."/>
            <person name="Marzo M."/>
            <person name="Matsuda M."/>
            <person name="Matzkin L."/>
            <person name="McAllister B."/>
            <person name="McBride C.S."/>
            <person name="McKernan B."/>
            <person name="McKernan K."/>
            <person name="Mendez-Lago M."/>
            <person name="Minx P."/>
            <person name="Mollenhauer M.U."/>
            <person name="Montooth K."/>
            <person name="Mount S.M."/>
            <person name="Mu X."/>
            <person name="Myers E."/>
            <person name="Negre B."/>
            <person name="Newfeld S."/>
            <person name="Nielsen R."/>
            <person name="Noor M.A."/>
            <person name="O'Grady P."/>
            <person name="Pachter L."/>
            <person name="Papaceit M."/>
            <person name="Parisi M.J."/>
            <person name="Parisi M."/>
            <person name="Parts L."/>
            <person name="Pedersen J.S."/>
            <person name="Pesole G."/>
            <person name="Phillippy A.M."/>
            <person name="Ponting C.P."/>
            <person name="Pop M."/>
            <person name="Porcelli D."/>
            <person name="Powell J.R."/>
            <person name="Prohaska S."/>
            <person name="Pruitt K."/>
            <person name="Puig M."/>
            <person name="Quesneville H."/>
            <person name="Ram K.R."/>
            <person name="Rand D."/>
            <person name="Rasmussen M.D."/>
            <person name="Reed L.K."/>
            <person name="Reenan R."/>
            <person name="Reily A."/>
            <person name="Remington K.A."/>
            <person name="Rieger T.T."/>
            <person name="Ritchie M.G."/>
            <person name="Robin C."/>
            <person name="Rogers Y.H."/>
            <person name="Rohde C."/>
            <person name="Rozas J."/>
            <person name="Rubenfield M.J."/>
            <person name="Ruiz A."/>
            <person name="Russo S."/>
            <person name="Salzberg S.L."/>
            <person name="Sanchez-Gracia A."/>
            <person name="Saranga D.J."/>
            <person name="Sato H."/>
            <person name="Schaeffer S.W."/>
            <person name="Schatz M.C."/>
            <person name="Schlenke T."/>
            <person name="Schwartz R."/>
            <person name="Segarra C."/>
            <person name="Singh R.S."/>
            <person name="Sirot L."/>
            <person name="Sirota M."/>
            <person name="Sisneros N.B."/>
            <person name="Smith C.D."/>
            <person name="Smith T.F."/>
            <person name="Spieth J."/>
            <person name="Stage D.E."/>
            <person name="Stark A."/>
            <person name="Stephan W."/>
            <person name="Strausberg R.L."/>
            <person name="Strempel S."/>
            <person name="Sturgill D."/>
            <person name="Sutton G."/>
            <person name="Sutton G.G."/>
            <person name="Tao W."/>
            <person name="Teichmann S."/>
            <person name="Tobari Y.N."/>
            <person name="Tomimura Y."/>
            <person name="Tsolas J.M."/>
            <person name="Valente V.L."/>
            <person name="Venter E."/>
            <person name="Venter J.C."/>
            <person name="Vicario S."/>
            <person name="Vieira F.G."/>
            <person name="Vilella A.J."/>
            <person name="Villasante A."/>
            <person name="Walenz B."/>
            <person name="Wang J."/>
            <person name="Wasserman M."/>
            <person name="Watts T."/>
            <person name="Wilson D."/>
            <person name="Wilson R.K."/>
            <person name="Wing R.A."/>
            <person name="Wolfner M.F."/>
            <person name="Wong A."/>
            <person name="Wong G.K."/>
            <person name="Wu C.I."/>
            <person name="Wu G."/>
            <person name="Yamamoto D."/>
            <person name="Yang H.P."/>
            <person name="Yang S.P."/>
            <person name="Yorke J.A."/>
            <person name="Yoshida K."/>
            <person name="Zdobnov E."/>
            <person name="Zhang P."/>
            <person name="Zhang Y."/>
            <person name="Zimin A.V."/>
            <person name="Baldwin J."/>
            <person name="Abdouelleil A."/>
            <person name="Abdulkadir J."/>
            <person name="Abebe A."/>
            <person name="Abera B."/>
            <person name="Abreu J."/>
            <person name="Acer S.C."/>
            <person name="Aftuck L."/>
            <person name="Alexander A."/>
            <person name="An P."/>
            <person name="Anderson E."/>
            <person name="Anderson S."/>
            <person name="Arachi H."/>
            <person name="Azer M."/>
            <person name="Bachantsang P."/>
            <person name="Barry A."/>
            <person name="Bayul T."/>
            <person name="Berlin A."/>
            <person name="Bessette D."/>
            <person name="Bloom T."/>
            <person name="Blye J."/>
            <person name="Boguslavskiy L."/>
            <person name="Bonnet C."/>
            <person name="Boukhgalter B."/>
            <person name="Bourzgui I."/>
            <person name="Brown A."/>
            <person name="Cahill P."/>
            <person name="Channer S."/>
            <person name="Cheshatsang Y."/>
            <person name="Chuda L."/>
            <person name="Citroen M."/>
            <person name="Collymore A."/>
            <person name="Cooke P."/>
            <person name="Costello M."/>
            <person name="D'Aco K."/>
            <person name="Daza R."/>
            <person name="De Haan G."/>
            <person name="DeGray S."/>
            <person name="DeMaso C."/>
            <person name="Dhargay N."/>
            <person name="Dooley K."/>
            <person name="Dooley E."/>
            <person name="Doricent M."/>
            <person name="Dorje P."/>
            <person name="Dorjee K."/>
            <person name="Dupes A."/>
            <person name="Elong R."/>
            <person name="Falk J."/>
            <person name="Farina A."/>
            <person name="Faro S."/>
            <person name="Ferguson D."/>
            <person name="Fisher S."/>
            <person name="Foley C.D."/>
            <person name="Franke A."/>
            <person name="Friedrich D."/>
            <person name="Gadbois L."/>
            <person name="Gearin G."/>
            <person name="Gearin C.R."/>
            <person name="Giannoukos G."/>
            <person name="Goode T."/>
            <person name="Graham J."/>
            <person name="Grandbois E."/>
            <person name="Grewal S."/>
            <person name="Gyaltsen K."/>
            <person name="Hafez N."/>
            <person name="Hagos B."/>
            <person name="Hall J."/>
            <person name="Henson C."/>
            <person name="Hollinger A."/>
            <person name="Honan T."/>
            <person name="Huard M.D."/>
            <person name="Hughes L."/>
            <person name="Hurhula B."/>
            <person name="Husby M.E."/>
            <person name="Kamat A."/>
            <person name="Kanga B."/>
            <person name="Kashin S."/>
            <person name="Khazanovich D."/>
            <person name="Kisner P."/>
            <person name="Lance K."/>
            <person name="Lara M."/>
            <person name="Lee W."/>
            <person name="Lennon N."/>
            <person name="Letendre F."/>
            <person name="LeVine R."/>
            <person name="Lipovsky A."/>
            <person name="Liu X."/>
            <person name="Liu J."/>
            <person name="Liu S."/>
            <person name="Lokyitsang T."/>
            <person name="Lokyitsang Y."/>
            <person name="Lubonja R."/>
            <person name="Lui A."/>
            <person name="MacDonald P."/>
            <person name="Magnisalis V."/>
            <person name="Maru K."/>
            <person name="Matthews C."/>
            <person name="McCusker W."/>
            <person name="McDonough S."/>
            <person name="Mehta T."/>
            <person name="Meldrim J."/>
            <person name="Meneus L."/>
            <person name="Mihai O."/>
            <person name="Mihalev A."/>
            <person name="Mihova T."/>
            <person name="Mittelman R."/>
            <person name="Mlenga V."/>
            <person name="Montmayeur A."/>
            <person name="Mulrain L."/>
            <person name="Navidi A."/>
            <person name="Naylor J."/>
            <person name="Negash T."/>
            <person name="Nguyen T."/>
            <person name="Nguyen N."/>
            <person name="Nicol R."/>
            <person name="Norbu C."/>
            <person name="Norbu N."/>
            <person name="Novod N."/>
            <person name="O'Neill B."/>
            <person name="Osman S."/>
            <person name="Markiewicz E."/>
            <person name="Oyono O.L."/>
            <person name="Patti C."/>
            <person name="Phunkhang P."/>
            <person name="Pierre F."/>
            <person name="Priest M."/>
            <person name="Raghuraman S."/>
            <person name="Rege F."/>
            <person name="Reyes R."/>
            <person name="Rise C."/>
            <person name="Rogov P."/>
            <person name="Ross K."/>
            <person name="Ryan E."/>
            <person name="Settipalli S."/>
            <person name="Shea T."/>
            <person name="Sherpa N."/>
            <person name="Shi L."/>
            <person name="Shih D."/>
            <person name="Sparrow T."/>
            <person name="Spaulding J."/>
            <person name="Stalker J."/>
            <person name="Stange-Thomann N."/>
            <person name="Stavropoulos S."/>
            <person name="Stone C."/>
            <person name="Strader C."/>
            <person name="Tesfaye S."/>
            <person name="Thomson T."/>
            <person name="Thoulutsang Y."/>
            <person name="Thoulutsang D."/>
            <person name="Topham K."/>
            <person name="Topping I."/>
            <person name="Tsamla T."/>
            <person name="Vassiliev H."/>
            <person name="Vo A."/>
            <person name="Wangchuk T."/>
            <person name="Wangdi T."/>
            <person name="Weiand M."/>
            <person name="Wilkinson J."/>
            <person name="Wilson A."/>
            <person name="Yadav S."/>
            <person name="Young G."/>
            <person name="Yu Q."/>
            <person name="Zembek L."/>
            <person name="Zhong D."/>
            <person name="Zimmer A."/>
            <person name="Zwirko Z."/>
            <person name="Jaffe D.B."/>
            <person name="Alvarez P."/>
            <person name="Brockman W."/>
            <person name="Butler J."/>
            <person name="Chin C."/>
            <person name="Gnerre S."/>
            <person name="Grabherr M."/>
            <person name="Kleber M."/>
            <person name="Mauceli E."/>
            <person name="MacCallum I."/>
        </authorList>
    </citation>
    <scope>NUCLEOTIDE SEQUENCE [LARGE SCALE GENOMIC DNA]</scope>
    <source>
        <strain evidence="4">Tucson 14024-0371.13</strain>
    </source>
</reference>
<dbReference type="InterPro" id="IPR020839">
    <property type="entry name" value="SCD"/>
</dbReference>
<evidence type="ECO:0000259" key="2">
    <source>
        <dbReference type="PROSITE" id="PS51425"/>
    </source>
</evidence>
<accession>B3M8G9</accession>
<dbReference type="KEGG" id="dan:6507662"/>
<dbReference type="InterPro" id="IPR013721">
    <property type="entry name" value="STAG"/>
</dbReference>
<evidence type="ECO:0000256" key="1">
    <source>
        <dbReference type="ARBA" id="ARBA00005486"/>
    </source>
</evidence>
<dbReference type="InterPro" id="IPR039662">
    <property type="entry name" value="Cohesin_Scc3/SA"/>
</dbReference>
<dbReference type="EMBL" id="CH902618">
    <property type="protein sequence ID" value="EDV38904.2"/>
    <property type="molecule type" value="Genomic_DNA"/>
</dbReference>
<dbReference type="HOGENOM" id="CLU_005067_0_0_1"/>
<evidence type="ECO:0000313" key="3">
    <source>
        <dbReference type="EMBL" id="EDV38904.2"/>
    </source>
</evidence>
<dbReference type="SMR" id="B3M8G9"/>
<dbReference type="GO" id="GO:0008278">
    <property type="term" value="C:cohesin complex"/>
    <property type="evidence" value="ECO:0007669"/>
    <property type="project" value="TreeGrafter"/>
</dbReference>
<dbReference type="GO" id="GO:0003682">
    <property type="term" value="F:chromatin binding"/>
    <property type="evidence" value="ECO:0007669"/>
    <property type="project" value="TreeGrafter"/>
</dbReference>
<dbReference type="FunCoup" id="B3M8G9">
    <property type="interactions" value="86"/>
</dbReference>
<dbReference type="PROSITE" id="PS51425">
    <property type="entry name" value="SCD"/>
    <property type="match status" value="1"/>
</dbReference>
<comment type="similarity">
    <text evidence="1">Belongs to the SCC3 family.</text>
</comment>
<dbReference type="GO" id="GO:0000785">
    <property type="term" value="C:chromatin"/>
    <property type="evidence" value="ECO:0007669"/>
    <property type="project" value="TreeGrafter"/>
</dbReference>
<dbReference type="PANTHER" id="PTHR11199">
    <property type="entry name" value="STROMAL ANTIGEN"/>
    <property type="match status" value="1"/>
</dbReference>
<dbReference type="GO" id="GO:0007062">
    <property type="term" value="P:sister chromatid cohesion"/>
    <property type="evidence" value="ECO:0007669"/>
    <property type="project" value="UniProtKB-ARBA"/>
</dbReference>
<gene>
    <name evidence="3" type="primary">Dana\GF25036</name>
    <name evidence="3" type="synonym">dana_GLEANR_9716</name>
    <name evidence="3" type="ORF">GF25036</name>
</gene>
<dbReference type="InParanoid" id="B3M8G9"/>